<sequence length="113" mass="12939">MFSGDNLFKDMQNLADSIRSDVEKQLNQSFKQFDVLEHQALEDPEHTSYFMKVKTDDNGHVKVKTTRHEPGQDWKTTVEEYDKGNALEGGQRINPAIESKQNYTTSTTETSNP</sequence>
<protein>
    <submittedName>
        <fullName evidence="2">Uncharacterized protein</fullName>
    </submittedName>
</protein>
<dbReference type="AlphaFoldDB" id="A0A6G5AH53"/>
<organism evidence="2">
    <name type="scientific">Rhipicephalus microplus</name>
    <name type="common">Cattle tick</name>
    <name type="synonym">Boophilus microplus</name>
    <dbReference type="NCBI Taxonomy" id="6941"/>
    <lineage>
        <taxon>Eukaryota</taxon>
        <taxon>Metazoa</taxon>
        <taxon>Ecdysozoa</taxon>
        <taxon>Arthropoda</taxon>
        <taxon>Chelicerata</taxon>
        <taxon>Arachnida</taxon>
        <taxon>Acari</taxon>
        <taxon>Parasitiformes</taxon>
        <taxon>Ixodida</taxon>
        <taxon>Ixodoidea</taxon>
        <taxon>Ixodidae</taxon>
        <taxon>Rhipicephalinae</taxon>
        <taxon>Rhipicephalus</taxon>
        <taxon>Boophilus</taxon>
    </lineage>
</organism>
<reference evidence="2" key="1">
    <citation type="submission" date="2020-03" db="EMBL/GenBank/DDBJ databases">
        <title>A transcriptome and proteome of the tick Rhipicephalus microplus shaped by the genetic composition of its hosts and developmental stage.</title>
        <authorList>
            <person name="Garcia G.R."/>
            <person name="Ribeiro J.M.C."/>
            <person name="Maruyama S.R."/>
            <person name="Gardinasse L.G."/>
            <person name="Nelson K."/>
            <person name="Ferreira B.R."/>
            <person name="Andrade T.G."/>
            <person name="Santos I.K.F.M."/>
        </authorList>
    </citation>
    <scope>NUCLEOTIDE SEQUENCE</scope>
    <source>
        <strain evidence="2">NSGR</strain>
        <tissue evidence="2">Salivary glands</tissue>
    </source>
</reference>
<evidence type="ECO:0000313" key="2">
    <source>
        <dbReference type="EMBL" id="NIE49918.1"/>
    </source>
</evidence>
<dbReference type="Gene3D" id="3.10.450.10">
    <property type="match status" value="1"/>
</dbReference>
<dbReference type="EMBL" id="GIKN01007645">
    <property type="protein sequence ID" value="NIE49918.1"/>
    <property type="molecule type" value="Transcribed_RNA"/>
</dbReference>
<evidence type="ECO:0000256" key="1">
    <source>
        <dbReference type="SAM" id="MobiDB-lite"/>
    </source>
</evidence>
<proteinExistence type="predicted"/>
<name>A0A6G5AH53_RHIMP</name>
<feature type="compositionally biased region" description="Polar residues" evidence="1">
    <location>
        <begin position="99"/>
        <end position="113"/>
    </location>
</feature>
<accession>A0A6G5AH53</accession>
<feature type="region of interest" description="Disordered" evidence="1">
    <location>
        <begin position="85"/>
        <end position="113"/>
    </location>
</feature>